<dbReference type="PANTHER" id="PTHR36436:SF6">
    <property type="entry name" value="SLL5081 PROTEIN"/>
    <property type="match status" value="1"/>
</dbReference>
<sequence>MEEKELKISAKDIFKEIEKKYQETAKEMMVADASVNASKEIKITDSKIEGIPYIPKGRKIPTNSKGQQFMFLAQINCEDLKGLEDFPQEGILQFWILGEDLLGLDFDDYTNRDGFDVIYYEKIEDYYSEDEFKEMYNPYKFDLKYMETLIASEPCKMKFSLEKQKESFNYELLDNLFKEVLEEESLGFNEKDKLYEEVEKLYDDEFYEEIVGTKCNGFPYFTQWEPRDDKQMKEYDTSLFQIDSGKEVMIGDSGVMHFFINREKLKNKDFSDVFYHWDCY</sequence>
<dbReference type="InterPro" id="IPR035948">
    <property type="entry name" value="YwqG-like_sf"/>
</dbReference>
<proteinExistence type="predicted"/>
<dbReference type="Gene3D" id="2.30.320.10">
    <property type="entry name" value="YwqG-like"/>
    <property type="match status" value="1"/>
</dbReference>
<evidence type="ECO:0008006" key="3">
    <source>
        <dbReference type="Google" id="ProtNLM"/>
    </source>
</evidence>
<dbReference type="InterPro" id="IPR015315">
    <property type="entry name" value="DUF1963"/>
</dbReference>
<evidence type="ECO:0000313" key="1">
    <source>
        <dbReference type="EMBL" id="BBM38320.1"/>
    </source>
</evidence>
<dbReference type="RefSeq" id="WP_026746537.1">
    <property type="nucleotide sequence ID" value="NZ_AP019823.1"/>
</dbReference>
<dbReference type="Pfam" id="PF09234">
    <property type="entry name" value="DUF1963"/>
    <property type="match status" value="1"/>
</dbReference>
<protein>
    <recommendedName>
        <fullName evidence="3">DUF1963 domain-containing protein</fullName>
    </recommendedName>
</protein>
<dbReference type="PANTHER" id="PTHR36436">
    <property type="entry name" value="SLL5081 PROTEIN"/>
    <property type="match status" value="1"/>
</dbReference>
<evidence type="ECO:0000313" key="2">
    <source>
        <dbReference type="Proteomes" id="UP000321892"/>
    </source>
</evidence>
<dbReference type="SUPFAM" id="SSF103032">
    <property type="entry name" value="Hypothetical protein YwqG"/>
    <property type="match status" value="1"/>
</dbReference>
<gene>
    <name evidence="1" type="ORF">JCM16775_1028</name>
</gene>
<dbReference type="KEGG" id="lhf:JCM16775_1028"/>
<organism evidence="1 2">
    <name type="scientific">Leptotrichia hofstadii</name>
    <dbReference type="NCBI Taxonomy" id="157688"/>
    <lineage>
        <taxon>Bacteria</taxon>
        <taxon>Fusobacteriati</taxon>
        <taxon>Fusobacteriota</taxon>
        <taxon>Fusobacteriia</taxon>
        <taxon>Fusobacteriales</taxon>
        <taxon>Leptotrichiaceae</taxon>
        <taxon>Leptotrichia</taxon>
    </lineage>
</organism>
<name>A0A510JGC7_9FUSO</name>
<keyword evidence="2" id="KW-1185">Reference proteome</keyword>
<reference evidence="1 2" key="1">
    <citation type="submission" date="2019-07" db="EMBL/GenBank/DDBJ databases">
        <title>Complete Genome Sequence of Leptotrichia hofstadii Strain JCM16775.</title>
        <authorList>
            <person name="Watanabe S."/>
            <person name="Cui L."/>
        </authorList>
    </citation>
    <scope>NUCLEOTIDE SEQUENCE [LARGE SCALE GENOMIC DNA]</scope>
    <source>
        <strain evidence="1 2">JCM16775</strain>
    </source>
</reference>
<accession>A0A510JGC7</accession>
<dbReference type="AlphaFoldDB" id="A0A510JGC7"/>
<dbReference type="OrthoDB" id="57088at2"/>
<dbReference type="EMBL" id="AP019823">
    <property type="protein sequence ID" value="BBM38320.1"/>
    <property type="molecule type" value="Genomic_DNA"/>
</dbReference>
<dbReference type="Proteomes" id="UP000321892">
    <property type="component" value="Chromosome"/>
</dbReference>